<dbReference type="EC" id="5.4.99.5" evidence="1"/>
<dbReference type="InterPro" id="IPR036263">
    <property type="entry name" value="Chorismate_II_sf"/>
</dbReference>
<dbReference type="PANTHER" id="PTHR38041">
    <property type="entry name" value="CHORISMATE MUTASE"/>
    <property type="match status" value="1"/>
</dbReference>
<evidence type="ECO:0000256" key="2">
    <source>
        <dbReference type="ARBA" id="ARBA00023235"/>
    </source>
</evidence>
<feature type="domain" description="Chorismate mutase" evidence="3">
    <location>
        <begin position="53"/>
        <end position="143"/>
    </location>
</feature>
<keyword evidence="5" id="KW-1185">Reference proteome</keyword>
<proteinExistence type="predicted"/>
<reference evidence="5" key="1">
    <citation type="journal article" date="2019" name="Int. J. Syst. Evol. Microbiol.">
        <title>The Global Catalogue of Microorganisms (GCM) 10K type strain sequencing project: providing services to taxonomists for standard genome sequencing and annotation.</title>
        <authorList>
            <consortium name="The Broad Institute Genomics Platform"/>
            <consortium name="The Broad Institute Genome Sequencing Center for Infectious Disease"/>
            <person name="Wu L."/>
            <person name="Ma J."/>
        </authorList>
    </citation>
    <scope>NUCLEOTIDE SEQUENCE [LARGE SCALE GENOMIC DNA]</scope>
    <source>
        <strain evidence="5">CGMCC 1.12851</strain>
    </source>
</reference>
<evidence type="ECO:0000256" key="1">
    <source>
        <dbReference type="ARBA" id="ARBA00012404"/>
    </source>
</evidence>
<name>A0ABQ1ISE6_9SPHN</name>
<accession>A0ABQ1ISE6</accession>
<evidence type="ECO:0000313" key="5">
    <source>
        <dbReference type="Proteomes" id="UP000614261"/>
    </source>
</evidence>
<sequence length="148" mass="16167">MHRAAAASPGVQGQLRSAAYGDMGAKSQPAAHCLDRPGWDDYAGCMSDTIKSPDDCETMIDVRAGVDALDRELIALLETRFGYMRAAARIKPDRGHVRDEPRKAQVIAQAKAAAFEAGVPVGLVADFWERLVEASIAYEGEHWDLLRR</sequence>
<dbReference type="InterPro" id="IPR051331">
    <property type="entry name" value="Chorismate_mutase-related"/>
</dbReference>
<dbReference type="SUPFAM" id="SSF48600">
    <property type="entry name" value="Chorismate mutase II"/>
    <property type="match status" value="1"/>
</dbReference>
<dbReference type="InterPro" id="IPR002701">
    <property type="entry name" value="CM_II_prokaryot"/>
</dbReference>
<dbReference type="Pfam" id="PF01817">
    <property type="entry name" value="CM_2"/>
    <property type="match status" value="1"/>
</dbReference>
<evidence type="ECO:0000259" key="3">
    <source>
        <dbReference type="PROSITE" id="PS51168"/>
    </source>
</evidence>
<keyword evidence="2" id="KW-0413">Isomerase</keyword>
<dbReference type="Proteomes" id="UP000614261">
    <property type="component" value="Unassembled WGS sequence"/>
</dbReference>
<dbReference type="InterPro" id="IPR036979">
    <property type="entry name" value="CM_dom_sf"/>
</dbReference>
<dbReference type="PROSITE" id="PS51168">
    <property type="entry name" value="CHORISMATE_MUT_2"/>
    <property type="match status" value="1"/>
</dbReference>
<dbReference type="SMART" id="SM00830">
    <property type="entry name" value="CM_2"/>
    <property type="match status" value="1"/>
</dbReference>
<evidence type="ECO:0000313" key="4">
    <source>
        <dbReference type="EMBL" id="GGB50195.1"/>
    </source>
</evidence>
<organism evidence="4 5">
    <name type="scientific">Blastomonas aquatica</name>
    <dbReference type="NCBI Taxonomy" id="1510276"/>
    <lineage>
        <taxon>Bacteria</taxon>
        <taxon>Pseudomonadati</taxon>
        <taxon>Pseudomonadota</taxon>
        <taxon>Alphaproteobacteria</taxon>
        <taxon>Sphingomonadales</taxon>
        <taxon>Sphingomonadaceae</taxon>
        <taxon>Blastomonas</taxon>
    </lineage>
</organism>
<protein>
    <recommendedName>
        <fullName evidence="1">chorismate mutase</fullName>
        <ecNumber evidence="1">5.4.99.5</ecNumber>
    </recommendedName>
</protein>
<dbReference type="Gene3D" id="1.20.59.10">
    <property type="entry name" value="Chorismate mutase"/>
    <property type="match status" value="1"/>
</dbReference>
<gene>
    <name evidence="4" type="ORF">GCM10010833_01030</name>
</gene>
<comment type="caution">
    <text evidence="4">The sequence shown here is derived from an EMBL/GenBank/DDBJ whole genome shotgun (WGS) entry which is preliminary data.</text>
</comment>
<dbReference type="EMBL" id="BMGD01000001">
    <property type="protein sequence ID" value="GGB50195.1"/>
    <property type="molecule type" value="Genomic_DNA"/>
</dbReference>
<dbReference type="PANTHER" id="PTHR38041:SF1">
    <property type="entry name" value="CHORISMATE MUTASE"/>
    <property type="match status" value="1"/>
</dbReference>